<protein>
    <submittedName>
        <fullName evidence="10">ABC transporter ATP-binding protein</fullName>
    </submittedName>
</protein>
<organism evidence="10 11">
    <name type="scientific">Peptococcus simiae</name>
    <dbReference type="NCBI Taxonomy" id="1643805"/>
    <lineage>
        <taxon>Bacteria</taxon>
        <taxon>Bacillati</taxon>
        <taxon>Bacillota</taxon>
        <taxon>Clostridia</taxon>
        <taxon>Eubacteriales</taxon>
        <taxon>Peptococcaceae</taxon>
        <taxon>Peptococcus</taxon>
    </lineage>
</organism>
<name>A0ABW9GX05_9FIRM</name>
<dbReference type="Pfam" id="PF00664">
    <property type="entry name" value="ABC_membrane"/>
    <property type="match status" value="1"/>
</dbReference>
<dbReference type="EMBL" id="JBJUVG010000002">
    <property type="protein sequence ID" value="MFM9413139.1"/>
    <property type="molecule type" value="Genomic_DNA"/>
</dbReference>
<keyword evidence="6 7" id="KW-0472">Membrane</keyword>
<dbReference type="InterPro" id="IPR039421">
    <property type="entry name" value="Type_1_exporter"/>
</dbReference>
<evidence type="ECO:0000259" key="9">
    <source>
        <dbReference type="PROSITE" id="PS50929"/>
    </source>
</evidence>
<sequence length="597" mass="65566">MSRHRQKKAMAGPKPAQNTWPTLKRLIGTLRPSLGMIILASIANTLVTALTIFSMYLMGLAIDKYILQMDLEGLGRLALGMIALFITTSALSYLDTRIMALVAQNISKSLRASIFAQLLRLPLSYFDRQSSGDLMSRLTNDVDSINQTLATSVSSVLEALINLVGIFIAMMLLSPTLTGWSMLVLPFVFISTRVVIHFSSRYYRALQQNLGAVNGYAEEHISAQKMLLLYDTRESVQKDFIRLNDDLADAYKKAQAASVLKPITDFLNNLVFLTVTLIGSYLIITGGQLTVGILFSFLMYMRRFTRPLNDLASLFNTIQAAIAGAERIFNLLDSPPEDDTGLKAYDFKGGAISYRQVSFSYDDEEVLHDISFEVPSGETVALVGATGSGKTTIASLLNRYYDPDKGTIFLDGQDTSQLSRQSIRDQIGLVLQNTFLFTESVADNIRYSRPEATKAEVIAAAKAAGADDFIRQLPHGYETILKDNGSNLSGGQRQLLAVSRAILADKPLLILDEATSSIDTKTEKLVQASFAQLTRGRTTMIIAHRLSTIRNADHIIVIDDGRIVEQGNHQTLLEKGGVYARMHASQDLAEPIAVPAG</sequence>
<dbReference type="Gene3D" id="3.40.50.300">
    <property type="entry name" value="P-loop containing nucleotide triphosphate hydrolases"/>
    <property type="match status" value="1"/>
</dbReference>
<keyword evidence="4 10" id="KW-0067">ATP-binding</keyword>
<dbReference type="PROSITE" id="PS50893">
    <property type="entry name" value="ABC_TRANSPORTER_2"/>
    <property type="match status" value="1"/>
</dbReference>
<evidence type="ECO:0000313" key="11">
    <source>
        <dbReference type="Proteomes" id="UP001631949"/>
    </source>
</evidence>
<feature type="transmembrane region" description="Helical" evidence="7">
    <location>
        <begin position="34"/>
        <end position="57"/>
    </location>
</feature>
<dbReference type="PANTHER" id="PTHR43394">
    <property type="entry name" value="ATP-DEPENDENT PERMEASE MDL1, MITOCHONDRIAL"/>
    <property type="match status" value="1"/>
</dbReference>
<evidence type="ECO:0000256" key="7">
    <source>
        <dbReference type="SAM" id="Phobius"/>
    </source>
</evidence>
<feature type="domain" description="ABC transmembrane type-1" evidence="9">
    <location>
        <begin position="38"/>
        <end position="320"/>
    </location>
</feature>
<accession>A0ABW9GX05</accession>
<keyword evidence="2 7" id="KW-0812">Transmembrane</keyword>
<dbReference type="PROSITE" id="PS50929">
    <property type="entry name" value="ABC_TM1F"/>
    <property type="match status" value="1"/>
</dbReference>
<dbReference type="Proteomes" id="UP001631949">
    <property type="component" value="Unassembled WGS sequence"/>
</dbReference>
<evidence type="ECO:0000256" key="6">
    <source>
        <dbReference type="ARBA" id="ARBA00023136"/>
    </source>
</evidence>
<evidence type="ECO:0000313" key="10">
    <source>
        <dbReference type="EMBL" id="MFM9413139.1"/>
    </source>
</evidence>
<dbReference type="InterPro" id="IPR036640">
    <property type="entry name" value="ABC1_TM_sf"/>
</dbReference>
<evidence type="ECO:0000256" key="3">
    <source>
        <dbReference type="ARBA" id="ARBA00022741"/>
    </source>
</evidence>
<dbReference type="InterPro" id="IPR003593">
    <property type="entry name" value="AAA+_ATPase"/>
</dbReference>
<dbReference type="RefSeq" id="WP_408976757.1">
    <property type="nucleotide sequence ID" value="NZ_JBJUVG010000002.1"/>
</dbReference>
<comment type="caution">
    <text evidence="10">The sequence shown here is derived from an EMBL/GenBank/DDBJ whole genome shotgun (WGS) entry which is preliminary data.</text>
</comment>
<evidence type="ECO:0000256" key="5">
    <source>
        <dbReference type="ARBA" id="ARBA00022989"/>
    </source>
</evidence>
<dbReference type="PANTHER" id="PTHR43394:SF1">
    <property type="entry name" value="ATP-BINDING CASSETTE SUB-FAMILY B MEMBER 10, MITOCHONDRIAL"/>
    <property type="match status" value="1"/>
</dbReference>
<dbReference type="SMART" id="SM00382">
    <property type="entry name" value="AAA"/>
    <property type="match status" value="1"/>
</dbReference>
<evidence type="ECO:0000256" key="1">
    <source>
        <dbReference type="ARBA" id="ARBA00004651"/>
    </source>
</evidence>
<feature type="transmembrane region" description="Helical" evidence="7">
    <location>
        <begin position="77"/>
        <end position="94"/>
    </location>
</feature>
<dbReference type="Pfam" id="PF00005">
    <property type="entry name" value="ABC_tran"/>
    <property type="match status" value="1"/>
</dbReference>
<feature type="transmembrane region" description="Helical" evidence="7">
    <location>
        <begin position="156"/>
        <end position="173"/>
    </location>
</feature>
<keyword evidence="5 7" id="KW-1133">Transmembrane helix</keyword>
<dbReference type="Gene3D" id="1.20.1560.10">
    <property type="entry name" value="ABC transporter type 1, transmembrane domain"/>
    <property type="match status" value="1"/>
</dbReference>
<gene>
    <name evidence="10" type="ORF">ACKQTC_01980</name>
</gene>
<dbReference type="InterPro" id="IPR003439">
    <property type="entry name" value="ABC_transporter-like_ATP-bd"/>
</dbReference>
<dbReference type="InterPro" id="IPR017871">
    <property type="entry name" value="ABC_transporter-like_CS"/>
</dbReference>
<dbReference type="InterPro" id="IPR027417">
    <property type="entry name" value="P-loop_NTPase"/>
</dbReference>
<proteinExistence type="predicted"/>
<evidence type="ECO:0000259" key="8">
    <source>
        <dbReference type="PROSITE" id="PS50893"/>
    </source>
</evidence>
<feature type="domain" description="ABC transporter" evidence="8">
    <location>
        <begin position="352"/>
        <end position="585"/>
    </location>
</feature>
<feature type="transmembrane region" description="Helical" evidence="7">
    <location>
        <begin position="270"/>
        <end position="301"/>
    </location>
</feature>
<evidence type="ECO:0000256" key="4">
    <source>
        <dbReference type="ARBA" id="ARBA00022840"/>
    </source>
</evidence>
<evidence type="ECO:0000256" key="2">
    <source>
        <dbReference type="ARBA" id="ARBA00022692"/>
    </source>
</evidence>
<dbReference type="SUPFAM" id="SSF52540">
    <property type="entry name" value="P-loop containing nucleoside triphosphate hydrolases"/>
    <property type="match status" value="1"/>
</dbReference>
<dbReference type="SUPFAM" id="SSF90123">
    <property type="entry name" value="ABC transporter transmembrane region"/>
    <property type="match status" value="1"/>
</dbReference>
<comment type="subcellular location">
    <subcellularLocation>
        <location evidence="1">Cell membrane</location>
        <topology evidence="1">Multi-pass membrane protein</topology>
    </subcellularLocation>
</comment>
<dbReference type="GO" id="GO:0005524">
    <property type="term" value="F:ATP binding"/>
    <property type="evidence" value="ECO:0007669"/>
    <property type="project" value="UniProtKB-KW"/>
</dbReference>
<keyword evidence="11" id="KW-1185">Reference proteome</keyword>
<reference evidence="10 11" key="1">
    <citation type="journal article" date="2016" name="Int. J. Syst. Evol. Microbiol.">
        <title>Peptococcus simiae sp. nov., isolated from rhesus macaque faeces and emended description of the genus Peptococcus.</title>
        <authorList>
            <person name="Shkoporov A.N."/>
            <person name="Efimov B.A."/>
            <person name="Kondova I."/>
            <person name="Ouwerling B."/>
            <person name="Chaplin A.V."/>
            <person name="Shcherbakova V.A."/>
            <person name="Langermans J.A.M."/>
        </authorList>
    </citation>
    <scope>NUCLEOTIDE SEQUENCE [LARGE SCALE GENOMIC DNA]</scope>
    <source>
        <strain evidence="10 11">M108</strain>
    </source>
</reference>
<keyword evidence="3" id="KW-0547">Nucleotide-binding</keyword>
<feature type="transmembrane region" description="Helical" evidence="7">
    <location>
        <begin position="179"/>
        <end position="196"/>
    </location>
</feature>
<dbReference type="PROSITE" id="PS00211">
    <property type="entry name" value="ABC_TRANSPORTER_1"/>
    <property type="match status" value="1"/>
</dbReference>
<dbReference type="InterPro" id="IPR011527">
    <property type="entry name" value="ABC1_TM_dom"/>
</dbReference>
<dbReference type="CDD" id="cd18547">
    <property type="entry name" value="ABC_6TM_Tm288_like"/>
    <property type="match status" value="1"/>
</dbReference>